<proteinExistence type="predicted"/>
<sequence>MERQKDHKEEAVSSTTKVKIEGVPNRLLGRGKVAVEIEFNAKDGHFICELDLYSDSH</sequence>
<protein>
    <submittedName>
        <fullName evidence="1">Uncharacterized protein</fullName>
    </submittedName>
</protein>
<evidence type="ECO:0000313" key="2">
    <source>
        <dbReference type="Proteomes" id="UP001156641"/>
    </source>
</evidence>
<dbReference type="Proteomes" id="UP001156641">
    <property type="component" value="Unassembled WGS sequence"/>
</dbReference>
<dbReference type="EMBL" id="BSOS01000092">
    <property type="protein sequence ID" value="GLR68624.1"/>
    <property type="molecule type" value="Genomic_DNA"/>
</dbReference>
<comment type="caution">
    <text evidence="1">The sequence shown here is derived from an EMBL/GenBank/DDBJ whole genome shotgun (WGS) entry which is preliminary data.</text>
</comment>
<reference evidence="2" key="1">
    <citation type="journal article" date="2019" name="Int. J. Syst. Evol. Microbiol.">
        <title>The Global Catalogue of Microorganisms (GCM) 10K type strain sequencing project: providing services to taxonomists for standard genome sequencing and annotation.</title>
        <authorList>
            <consortium name="The Broad Institute Genomics Platform"/>
            <consortium name="The Broad Institute Genome Sequencing Center for Infectious Disease"/>
            <person name="Wu L."/>
            <person name="Ma J."/>
        </authorList>
    </citation>
    <scope>NUCLEOTIDE SEQUENCE [LARGE SCALE GENOMIC DNA]</scope>
    <source>
        <strain evidence="2">NBRC 112502</strain>
    </source>
</reference>
<name>A0ABQ6AES1_9PROT</name>
<organism evidence="1 2">
    <name type="scientific">Acidocella aquatica</name>
    <dbReference type="NCBI Taxonomy" id="1922313"/>
    <lineage>
        <taxon>Bacteria</taxon>
        <taxon>Pseudomonadati</taxon>
        <taxon>Pseudomonadota</taxon>
        <taxon>Alphaproteobacteria</taxon>
        <taxon>Acetobacterales</taxon>
        <taxon>Acidocellaceae</taxon>
        <taxon>Acidocella</taxon>
    </lineage>
</organism>
<gene>
    <name evidence="1" type="ORF">GCM10010909_33050</name>
</gene>
<keyword evidence="2" id="KW-1185">Reference proteome</keyword>
<evidence type="ECO:0000313" key="1">
    <source>
        <dbReference type="EMBL" id="GLR68624.1"/>
    </source>
</evidence>
<accession>A0ABQ6AES1</accession>